<accession>A0ABD0JMB0</accession>
<keyword evidence="2" id="KW-1185">Reference proteome</keyword>
<organism evidence="1 2">
    <name type="scientific">Batillaria attramentaria</name>
    <dbReference type="NCBI Taxonomy" id="370345"/>
    <lineage>
        <taxon>Eukaryota</taxon>
        <taxon>Metazoa</taxon>
        <taxon>Spiralia</taxon>
        <taxon>Lophotrochozoa</taxon>
        <taxon>Mollusca</taxon>
        <taxon>Gastropoda</taxon>
        <taxon>Caenogastropoda</taxon>
        <taxon>Sorbeoconcha</taxon>
        <taxon>Cerithioidea</taxon>
        <taxon>Batillariidae</taxon>
        <taxon>Batillaria</taxon>
    </lineage>
</organism>
<dbReference type="Proteomes" id="UP001519460">
    <property type="component" value="Unassembled WGS sequence"/>
</dbReference>
<dbReference type="AlphaFoldDB" id="A0ABD0JMB0"/>
<sequence>MHSDVLVVGPSGKCQCWLGHLQLLLQGAEGSSCSGTPRCYTIQTHRPPVLPLPEEHPAPVQANDETVPFVHIPHLPCRVLQL</sequence>
<reference evidence="1 2" key="1">
    <citation type="journal article" date="2023" name="Sci. Data">
        <title>Genome assembly of the Korean intertidal mud-creeper Batillaria attramentaria.</title>
        <authorList>
            <person name="Patra A.K."/>
            <person name="Ho P.T."/>
            <person name="Jun S."/>
            <person name="Lee S.J."/>
            <person name="Kim Y."/>
            <person name="Won Y.J."/>
        </authorList>
    </citation>
    <scope>NUCLEOTIDE SEQUENCE [LARGE SCALE GENOMIC DNA]</scope>
    <source>
        <strain evidence="1">Wonlab-2016</strain>
    </source>
</reference>
<comment type="caution">
    <text evidence="1">The sequence shown here is derived from an EMBL/GenBank/DDBJ whole genome shotgun (WGS) entry which is preliminary data.</text>
</comment>
<dbReference type="EMBL" id="JACVVK020000392">
    <property type="protein sequence ID" value="KAK7475875.1"/>
    <property type="molecule type" value="Genomic_DNA"/>
</dbReference>
<protein>
    <submittedName>
        <fullName evidence="1">Uncharacterized protein</fullName>
    </submittedName>
</protein>
<gene>
    <name evidence="1" type="ORF">BaRGS_00032925</name>
</gene>
<name>A0ABD0JMB0_9CAEN</name>
<evidence type="ECO:0000313" key="1">
    <source>
        <dbReference type="EMBL" id="KAK7475875.1"/>
    </source>
</evidence>
<proteinExistence type="predicted"/>
<evidence type="ECO:0000313" key="2">
    <source>
        <dbReference type="Proteomes" id="UP001519460"/>
    </source>
</evidence>